<feature type="domain" description="ABC transmembrane type-1" evidence="9">
    <location>
        <begin position="21"/>
        <end position="303"/>
    </location>
</feature>
<dbReference type="InterPro" id="IPR003439">
    <property type="entry name" value="ABC_transporter-like_ATP-bd"/>
</dbReference>
<feature type="domain" description="ABC transporter" evidence="8">
    <location>
        <begin position="333"/>
        <end position="543"/>
    </location>
</feature>
<dbReference type="InterPro" id="IPR014216">
    <property type="entry name" value="ABC_transptr_CydD"/>
</dbReference>
<keyword evidence="2 7" id="KW-0812">Transmembrane</keyword>
<dbReference type="GO" id="GO:0005524">
    <property type="term" value="F:ATP binding"/>
    <property type="evidence" value="ECO:0007669"/>
    <property type="project" value="UniProtKB-KW"/>
</dbReference>
<accession>A0A3A3Z3U2</accession>
<reference evidence="10 11" key="1">
    <citation type="submission" date="2018-09" db="EMBL/GenBank/DDBJ databases">
        <title>YIM 75000 draft genome.</title>
        <authorList>
            <person name="Tang S."/>
            <person name="Feng Y."/>
        </authorList>
    </citation>
    <scope>NUCLEOTIDE SEQUENCE [LARGE SCALE GENOMIC DNA]</scope>
    <source>
        <strain evidence="10 11">YIM 75000</strain>
    </source>
</reference>
<dbReference type="InterPro" id="IPR027417">
    <property type="entry name" value="P-loop_NTPase"/>
</dbReference>
<evidence type="ECO:0000256" key="6">
    <source>
        <dbReference type="ARBA" id="ARBA00023136"/>
    </source>
</evidence>
<keyword evidence="11" id="KW-1185">Reference proteome</keyword>
<dbReference type="Proteomes" id="UP000265614">
    <property type="component" value="Unassembled WGS sequence"/>
</dbReference>
<keyword evidence="5 7" id="KW-1133">Transmembrane helix</keyword>
<dbReference type="InterPro" id="IPR011527">
    <property type="entry name" value="ABC1_TM_dom"/>
</dbReference>
<dbReference type="CDD" id="cd03228">
    <property type="entry name" value="ABCC_MRP_Like"/>
    <property type="match status" value="1"/>
</dbReference>
<feature type="transmembrane region" description="Helical" evidence="7">
    <location>
        <begin position="16"/>
        <end position="36"/>
    </location>
</feature>
<evidence type="ECO:0000259" key="8">
    <source>
        <dbReference type="PROSITE" id="PS50893"/>
    </source>
</evidence>
<dbReference type="PROSITE" id="PS00211">
    <property type="entry name" value="ABC_TRANSPORTER_1"/>
    <property type="match status" value="1"/>
</dbReference>
<gene>
    <name evidence="10" type="primary">cydD</name>
    <name evidence="10" type="ORF">D5H78_00940</name>
</gene>
<dbReference type="InterPro" id="IPR003593">
    <property type="entry name" value="AAA+_ATPase"/>
</dbReference>
<evidence type="ECO:0000256" key="5">
    <source>
        <dbReference type="ARBA" id="ARBA00022989"/>
    </source>
</evidence>
<dbReference type="OrthoDB" id="9806127at2"/>
<dbReference type="Pfam" id="PF00664">
    <property type="entry name" value="ABC_membrane"/>
    <property type="match status" value="1"/>
</dbReference>
<evidence type="ECO:0000256" key="7">
    <source>
        <dbReference type="SAM" id="Phobius"/>
    </source>
</evidence>
<keyword evidence="3" id="KW-0547">Nucleotide-binding</keyword>
<dbReference type="EMBL" id="QZEZ01000001">
    <property type="protein sequence ID" value="RJK97623.1"/>
    <property type="molecule type" value="Genomic_DNA"/>
</dbReference>
<dbReference type="PROSITE" id="PS50929">
    <property type="entry name" value="ABC_TM1F"/>
    <property type="match status" value="1"/>
</dbReference>
<dbReference type="InterPro" id="IPR039421">
    <property type="entry name" value="Type_1_exporter"/>
</dbReference>
<dbReference type="Gene3D" id="1.20.1560.10">
    <property type="entry name" value="ABC transporter type 1, transmembrane domain"/>
    <property type="match status" value="1"/>
</dbReference>
<dbReference type="GO" id="GO:0016887">
    <property type="term" value="F:ATP hydrolysis activity"/>
    <property type="evidence" value="ECO:0007669"/>
    <property type="project" value="InterPro"/>
</dbReference>
<evidence type="ECO:0000256" key="2">
    <source>
        <dbReference type="ARBA" id="ARBA00022692"/>
    </source>
</evidence>
<dbReference type="GO" id="GO:0005886">
    <property type="term" value="C:plasma membrane"/>
    <property type="evidence" value="ECO:0007669"/>
    <property type="project" value="UniProtKB-SubCell"/>
</dbReference>
<dbReference type="AlphaFoldDB" id="A0A3A3Z3U2"/>
<dbReference type="GO" id="GO:0140359">
    <property type="term" value="F:ABC-type transporter activity"/>
    <property type="evidence" value="ECO:0007669"/>
    <property type="project" value="InterPro"/>
</dbReference>
<dbReference type="SUPFAM" id="SSF90123">
    <property type="entry name" value="ABC transporter transmembrane region"/>
    <property type="match status" value="1"/>
</dbReference>
<dbReference type="InterPro" id="IPR017871">
    <property type="entry name" value="ABC_transporter-like_CS"/>
</dbReference>
<proteinExistence type="predicted"/>
<name>A0A3A3Z3U2_9ACTN</name>
<keyword evidence="4" id="KW-0067">ATP-binding</keyword>
<evidence type="ECO:0000256" key="3">
    <source>
        <dbReference type="ARBA" id="ARBA00022741"/>
    </source>
</evidence>
<dbReference type="GO" id="GO:0042883">
    <property type="term" value="P:cysteine transport"/>
    <property type="evidence" value="ECO:0007669"/>
    <property type="project" value="InterPro"/>
</dbReference>
<feature type="transmembrane region" description="Helical" evidence="7">
    <location>
        <begin position="56"/>
        <end position="74"/>
    </location>
</feature>
<dbReference type="InterPro" id="IPR036640">
    <property type="entry name" value="ABC1_TM_sf"/>
</dbReference>
<dbReference type="PANTHER" id="PTHR24221">
    <property type="entry name" value="ATP-BINDING CASSETTE SUB-FAMILY B"/>
    <property type="match status" value="1"/>
</dbReference>
<feature type="transmembrane region" description="Helical" evidence="7">
    <location>
        <begin position="240"/>
        <end position="265"/>
    </location>
</feature>
<evidence type="ECO:0000256" key="1">
    <source>
        <dbReference type="ARBA" id="ARBA00004651"/>
    </source>
</evidence>
<evidence type="ECO:0000259" key="9">
    <source>
        <dbReference type="PROSITE" id="PS50929"/>
    </source>
</evidence>
<sequence length="544" mass="56679">MAGPVDPRLLREARPAAAYLVLCVAVGLVTAVLVVLQAELVASAVARAVHGAGPGQVGGAVLALGAVLAARAGLSWLTESLAARTSAAVRARLRRRLLEHVLLLGPQRLARHRAGEVTTLATRGLDALDPWFARYLPQLPLAALVPALVGLRMLVADPLSGLVVAVTVPLVPLFMVLVGLATRERTRRRWRALERLGGHFADALGGLAELRAYGRSRGYADAVREVSERHRRETMGTLRVAFLSSLVLELVATLSVALVAVSIGLRLVHGSVDLETALLVLLLAPEAYLPLRRVGEQYHAAAEGAAALESAFAVLGEPLPEHGDRPAPRPGRIELQDVAVTYEGADGPALEGLSLVVEPGTVLGLVGPSGAGKSTVLGLLLATVRPTRGRVLVDGTDLADVPPDAWRRHVAWVPQRPRLVAGTVAENVALGTTAAAAEVAAAASAAQVDLPLDLVVGERGATLSAGQRRRVALARALLRDAPLLLLDEPSEDLDDATEAQVLAALAAQAGGRTVVLVTHRRAALDLCDAVEVVVPPLATAGSAR</sequence>
<evidence type="ECO:0000313" key="11">
    <source>
        <dbReference type="Proteomes" id="UP000265614"/>
    </source>
</evidence>
<feature type="transmembrane region" description="Helical" evidence="7">
    <location>
        <begin position="161"/>
        <end position="181"/>
    </location>
</feature>
<dbReference type="SUPFAM" id="SSF52540">
    <property type="entry name" value="P-loop containing nucleoside triphosphate hydrolases"/>
    <property type="match status" value="1"/>
</dbReference>
<organism evidence="10 11">
    <name type="scientific">Vallicoccus soli</name>
    <dbReference type="NCBI Taxonomy" id="2339232"/>
    <lineage>
        <taxon>Bacteria</taxon>
        <taxon>Bacillati</taxon>
        <taxon>Actinomycetota</taxon>
        <taxon>Actinomycetes</taxon>
        <taxon>Motilibacterales</taxon>
        <taxon>Vallicoccaceae</taxon>
        <taxon>Vallicoccus</taxon>
    </lineage>
</organism>
<evidence type="ECO:0000256" key="4">
    <source>
        <dbReference type="ARBA" id="ARBA00022840"/>
    </source>
</evidence>
<dbReference type="NCBIfam" id="TIGR02857">
    <property type="entry name" value="CydD"/>
    <property type="match status" value="1"/>
</dbReference>
<comment type="subcellular location">
    <subcellularLocation>
        <location evidence="1">Cell membrane</location>
        <topology evidence="1">Multi-pass membrane protein</topology>
    </subcellularLocation>
</comment>
<evidence type="ECO:0000313" key="10">
    <source>
        <dbReference type="EMBL" id="RJK97623.1"/>
    </source>
</evidence>
<dbReference type="Pfam" id="PF00005">
    <property type="entry name" value="ABC_tran"/>
    <property type="match status" value="1"/>
</dbReference>
<protein>
    <submittedName>
        <fullName evidence="10">Thiol reductant ABC exporter subunit CydD</fullName>
    </submittedName>
</protein>
<dbReference type="Gene3D" id="3.40.50.300">
    <property type="entry name" value="P-loop containing nucleotide triphosphate hydrolases"/>
    <property type="match status" value="1"/>
</dbReference>
<dbReference type="SMART" id="SM00382">
    <property type="entry name" value="AAA"/>
    <property type="match status" value="1"/>
</dbReference>
<comment type="caution">
    <text evidence="10">The sequence shown here is derived from an EMBL/GenBank/DDBJ whole genome shotgun (WGS) entry which is preliminary data.</text>
</comment>
<keyword evidence="6 7" id="KW-0472">Membrane</keyword>
<dbReference type="RefSeq" id="WP_119948547.1">
    <property type="nucleotide sequence ID" value="NZ_QZEZ01000001.1"/>
</dbReference>
<dbReference type="PROSITE" id="PS50893">
    <property type="entry name" value="ABC_TRANSPORTER_2"/>
    <property type="match status" value="1"/>
</dbReference>
<dbReference type="PANTHER" id="PTHR24221:SF590">
    <property type="entry name" value="COMPONENT LINKED WITH THE ASSEMBLY OF CYTOCHROME' TRANSPORT TRANSMEMBRANE ATP-BINDING PROTEIN ABC TRANSPORTER CYDD-RELATED"/>
    <property type="match status" value="1"/>
</dbReference>
<dbReference type="CDD" id="cd18584">
    <property type="entry name" value="ABC_6TM_AarD_CydD"/>
    <property type="match status" value="1"/>
</dbReference>